<feature type="transmembrane region" description="Helical" evidence="2">
    <location>
        <begin position="36"/>
        <end position="60"/>
    </location>
</feature>
<protein>
    <submittedName>
        <fullName evidence="3">Uncharacterized protein</fullName>
    </submittedName>
</protein>
<feature type="region of interest" description="Disordered" evidence="1">
    <location>
        <begin position="273"/>
        <end position="294"/>
    </location>
</feature>
<name>A0ABQ7K5C8_9FUNG</name>
<evidence type="ECO:0000256" key="2">
    <source>
        <dbReference type="SAM" id="Phobius"/>
    </source>
</evidence>
<sequence length="583" mass="64113">MGAQWKREVVQDHKFDFINVDDFIDNSCWRQFTYSLVFAAIIRGILVYCSDIFTAANLLANSNENSFVPPQGVQLEVFGKLPFEVYKWLFSGCILLGFALLGWEIRRARAIIISRDISYAFTSLIASRYYTVRSYPHYCFFAQINNSKKTVDDVAFFCFFTFRNWKRLILADAPRQIINATILYQTFHKHLDSSFFDWDRIVGSGNNFIYKKISLGAMMFTVFMFALSLIMLISAVIMYIPLVSHIQGNLKEFCCFKIDKRIAELIRKKSKTRAADEAEKAGRHPAMANMQQPTLPNVDDFLEPSLPAIGTPRTPYAQKSPSPYGIQTPKTSYNYIQQQQPPAAHYMHSNHSNHSNSSNSNKLGGPPPPHQNQYGYDYYQANSPPPGVGMASTPGKPKESFDPYTESAFTNDDVYGGVYNRDQGQPYTAPQSQIQGRDGYSNAGGVGSPATYYSGNSSSNTGSPSYTGQTPPTRGRRYNDYIPERSASPIQSQHGSDLDSHHGGSVVGGHGGGAGYGPVSRAQGGGYGPGGYGNARYAGQGVGGGGASYGSDYQPTNPRRQDTAPNSNRNVYRGGGGGGGPGY</sequence>
<feature type="compositionally biased region" description="Basic and acidic residues" evidence="1">
    <location>
        <begin position="273"/>
        <end position="282"/>
    </location>
</feature>
<gene>
    <name evidence="3" type="ORF">BGZ96_005372</name>
</gene>
<feature type="transmembrane region" description="Helical" evidence="2">
    <location>
        <begin position="85"/>
        <end position="105"/>
    </location>
</feature>
<accession>A0ABQ7K5C8</accession>
<dbReference type="PANTHER" id="PTHR36424:SF1">
    <property type="entry name" value="LOW AFFINITY K(+) TRANSPORTER 1-RELATED"/>
    <property type="match status" value="1"/>
</dbReference>
<evidence type="ECO:0000313" key="4">
    <source>
        <dbReference type="Proteomes" id="UP001194696"/>
    </source>
</evidence>
<feature type="compositionally biased region" description="Polar residues" evidence="1">
    <location>
        <begin position="328"/>
        <end position="341"/>
    </location>
</feature>
<dbReference type="InterPro" id="IPR031606">
    <property type="entry name" value="Kch1/2"/>
</dbReference>
<dbReference type="EMBL" id="JAAAIM010000251">
    <property type="protein sequence ID" value="KAG0291238.1"/>
    <property type="molecule type" value="Genomic_DNA"/>
</dbReference>
<keyword evidence="2" id="KW-0472">Membrane</keyword>
<feature type="region of interest" description="Disordered" evidence="1">
    <location>
        <begin position="309"/>
        <end position="517"/>
    </location>
</feature>
<keyword evidence="2" id="KW-0812">Transmembrane</keyword>
<reference evidence="3 4" key="1">
    <citation type="journal article" date="2020" name="Fungal Divers.">
        <title>Resolving the Mortierellaceae phylogeny through synthesis of multi-gene phylogenetics and phylogenomics.</title>
        <authorList>
            <person name="Vandepol N."/>
            <person name="Liber J."/>
            <person name="Desiro A."/>
            <person name="Na H."/>
            <person name="Kennedy M."/>
            <person name="Barry K."/>
            <person name="Grigoriev I.V."/>
            <person name="Miller A.N."/>
            <person name="O'Donnell K."/>
            <person name="Stajich J.E."/>
            <person name="Bonito G."/>
        </authorList>
    </citation>
    <scope>NUCLEOTIDE SEQUENCE [LARGE SCALE GENOMIC DNA]</scope>
    <source>
        <strain evidence="3 4">AD045</strain>
    </source>
</reference>
<dbReference type="Proteomes" id="UP001194696">
    <property type="component" value="Unassembled WGS sequence"/>
</dbReference>
<evidence type="ECO:0000256" key="1">
    <source>
        <dbReference type="SAM" id="MobiDB-lite"/>
    </source>
</evidence>
<feature type="compositionally biased region" description="Gly residues" evidence="1">
    <location>
        <begin position="505"/>
        <end position="516"/>
    </location>
</feature>
<evidence type="ECO:0000313" key="3">
    <source>
        <dbReference type="EMBL" id="KAG0291238.1"/>
    </source>
</evidence>
<organism evidence="3 4">
    <name type="scientific">Linnemannia gamsii</name>
    <dbReference type="NCBI Taxonomy" id="64522"/>
    <lineage>
        <taxon>Eukaryota</taxon>
        <taxon>Fungi</taxon>
        <taxon>Fungi incertae sedis</taxon>
        <taxon>Mucoromycota</taxon>
        <taxon>Mortierellomycotina</taxon>
        <taxon>Mortierellomycetes</taxon>
        <taxon>Mortierellales</taxon>
        <taxon>Mortierellaceae</taxon>
        <taxon>Linnemannia</taxon>
    </lineage>
</organism>
<feature type="compositionally biased region" description="Low complexity" evidence="1">
    <location>
        <begin position="451"/>
        <end position="468"/>
    </location>
</feature>
<keyword evidence="2" id="KW-1133">Transmembrane helix</keyword>
<feature type="region of interest" description="Disordered" evidence="1">
    <location>
        <begin position="535"/>
        <end position="583"/>
    </location>
</feature>
<feature type="compositionally biased region" description="Polar residues" evidence="1">
    <location>
        <begin position="554"/>
        <end position="570"/>
    </location>
</feature>
<proteinExistence type="predicted"/>
<feature type="compositionally biased region" description="Polar residues" evidence="1">
    <location>
        <begin position="422"/>
        <end position="435"/>
    </location>
</feature>
<dbReference type="PANTHER" id="PTHR36424">
    <property type="entry name" value="PHEROMONE-REGULATED MEMBRANE PROTEIN 6"/>
    <property type="match status" value="1"/>
</dbReference>
<keyword evidence="4" id="KW-1185">Reference proteome</keyword>
<dbReference type="Pfam" id="PF16944">
    <property type="entry name" value="KCH"/>
    <property type="match status" value="1"/>
</dbReference>
<feature type="compositionally biased region" description="Low complexity" evidence="1">
    <location>
        <begin position="349"/>
        <end position="361"/>
    </location>
</feature>
<feature type="compositionally biased region" description="Gly residues" evidence="1">
    <location>
        <begin position="573"/>
        <end position="583"/>
    </location>
</feature>
<feature type="transmembrane region" description="Helical" evidence="2">
    <location>
        <begin position="217"/>
        <end position="240"/>
    </location>
</feature>
<comment type="caution">
    <text evidence="3">The sequence shown here is derived from an EMBL/GenBank/DDBJ whole genome shotgun (WGS) entry which is preliminary data.</text>
</comment>